<evidence type="ECO:0000256" key="1">
    <source>
        <dbReference type="ARBA" id="ARBA00004430"/>
    </source>
</evidence>
<evidence type="ECO:0000313" key="2">
    <source>
        <dbReference type="EMBL" id="WIA21173.1"/>
    </source>
</evidence>
<accession>A0ABY8UKH0</accession>
<gene>
    <name evidence="2" type="ORF">OEZ85_005480</name>
</gene>
<dbReference type="Proteomes" id="UP001244341">
    <property type="component" value="Chromosome 12b"/>
</dbReference>
<dbReference type="Gene3D" id="3.80.10.10">
    <property type="entry name" value="Ribonuclease Inhibitor"/>
    <property type="match status" value="1"/>
</dbReference>
<organism evidence="2 3">
    <name type="scientific">Tetradesmus obliquus</name>
    <name type="common">Green alga</name>
    <name type="synonym">Acutodesmus obliquus</name>
    <dbReference type="NCBI Taxonomy" id="3088"/>
    <lineage>
        <taxon>Eukaryota</taxon>
        <taxon>Viridiplantae</taxon>
        <taxon>Chlorophyta</taxon>
        <taxon>core chlorophytes</taxon>
        <taxon>Chlorophyceae</taxon>
        <taxon>CS clade</taxon>
        <taxon>Sphaeropleales</taxon>
        <taxon>Scenedesmaceae</taxon>
        <taxon>Tetradesmus</taxon>
    </lineage>
</organism>
<reference evidence="2 3" key="1">
    <citation type="submission" date="2023-05" db="EMBL/GenBank/DDBJ databases">
        <title>A 100% complete, gapless, phased diploid assembly of the Scenedesmus obliquus UTEX 3031 genome.</title>
        <authorList>
            <person name="Biondi T.C."/>
            <person name="Hanschen E.R."/>
            <person name="Kwon T."/>
            <person name="Eng W."/>
            <person name="Kruse C.P.S."/>
            <person name="Koehler S.I."/>
            <person name="Kunde Y."/>
            <person name="Gleasner C.D."/>
            <person name="You Mak K.T."/>
            <person name="Polle J."/>
            <person name="Hovde B.T."/>
            <person name="Starkenburg S.R."/>
        </authorList>
    </citation>
    <scope>NUCLEOTIDE SEQUENCE [LARGE SCALE GENOMIC DNA]</scope>
    <source>
        <strain evidence="2 3">DOE0152z</strain>
    </source>
</reference>
<keyword evidence="3" id="KW-1185">Reference proteome</keyword>
<dbReference type="EMBL" id="CP126219">
    <property type="protein sequence ID" value="WIA21173.1"/>
    <property type="molecule type" value="Genomic_DNA"/>
</dbReference>
<comment type="subcellular location">
    <subcellularLocation>
        <location evidence="1">Cytoplasm</location>
        <location evidence="1">Cytoskeleton</location>
        <location evidence="1">Cilium axoneme</location>
    </subcellularLocation>
</comment>
<sequence length="585" mass="60802">MWEVEQANGSALQLRLCSRIPSIHSIHAVNMLAHVSVLDTAAASRGAVSVGWPGSVQQAAAALPALRTAHLNSSQASLVELLLHAAPQLSRIELAVTGVTPTVVRLLAQLPALASLELQLAHLGWQKACAGLGGISQLTQLSIVGRPMDEAARHGEGCVSAGFWAGCIAPLGQLRSLSVNPWIKAVPGVPSASYSSLGRLQQLSVPYCSGKAGQGATAATLGQLAAHCSELTALTIGVHEFNWDVSGLAALTGLVSLELHNPFLKEVWGLAPCTAAHLAPLTAARHLTSLTISTLRLPLLSDVMAAAGLAPGAAALVSGPGKPAAAAAALAAVGGPAFGDMLPVLLRLRRLTVGTTHGKFMAGVSLAALAPNLTCFEDLSEIMRQPLYATDALAGLSQLKLLTVNVDTLQLHLRCLRLLMLGHVAAELLPGEGGRLLPRVAGITRLELCSAFGGQPEYAATYSIAEDPALWQEQVGVRELVVDGGVLLGGFLVDAGMAALLTRQMSQLATLVLARCPDLCISHLRDAVARRLAPRIVVRRDCSVSEAEVVALAQGLARQRGVVLEMASAAPGEYADRSYTYAVDD</sequence>
<name>A0ABY8UKH0_TETOB</name>
<proteinExistence type="predicted"/>
<evidence type="ECO:0000313" key="3">
    <source>
        <dbReference type="Proteomes" id="UP001244341"/>
    </source>
</evidence>
<protein>
    <submittedName>
        <fullName evidence="2">Uncharacterized protein</fullName>
    </submittedName>
</protein>
<dbReference type="InterPro" id="IPR032675">
    <property type="entry name" value="LRR_dom_sf"/>
</dbReference>
<dbReference type="SUPFAM" id="SSF52058">
    <property type="entry name" value="L domain-like"/>
    <property type="match status" value="1"/>
</dbReference>